<keyword evidence="1" id="KW-1185">Reference proteome</keyword>
<evidence type="ECO:0000313" key="1">
    <source>
        <dbReference type="Proteomes" id="UP000046392"/>
    </source>
</evidence>
<organism evidence="1 2">
    <name type="scientific">Strongyloides papillosus</name>
    <name type="common">Intestinal threadworm</name>
    <dbReference type="NCBI Taxonomy" id="174720"/>
    <lineage>
        <taxon>Eukaryota</taxon>
        <taxon>Metazoa</taxon>
        <taxon>Ecdysozoa</taxon>
        <taxon>Nematoda</taxon>
        <taxon>Chromadorea</taxon>
        <taxon>Rhabditida</taxon>
        <taxon>Tylenchina</taxon>
        <taxon>Panagrolaimomorpha</taxon>
        <taxon>Strongyloidoidea</taxon>
        <taxon>Strongyloididae</taxon>
        <taxon>Strongyloides</taxon>
    </lineage>
</organism>
<reference evidence="2" key="1">
    <citation type="submission" date="2017-02" db="UniProtKB">
        <authorList>
            <consortium name="WormBaseParasite"/>
        </authorList>
    </citation>
    <scope>IDENTIFICATION</scope>
</reference>
<dbReference type="AlphaFoldDB" id="A0A0N5BDQ1"/>
<proteinExistence type="predicted"/>
<sequence length="288" mass="32865">MVYIDLASSRKRPAQDYTEAALSIDDLVFKFLLKHPHSEEFVSDLYDLLRNISVLCCESSLSASLSISKFHKQFLVAEKEIIKLSKDVYSIDLNRDFNRYVEEYKIPKNNLISHSSLNFILYFDDIAVNSPLGAFAKTGLQTHCAYKLILDPFNASSGALSNYRTYAFVKASIAKGTDKYKQFFLDCINSFLNSRIIIDNVEIGVKIHCVTGDHPVLQNLFGFKLNFRSIGKVGSCRACTIPNEKFSEFRTIESTEKYLRTNHDLEHLLPKYCNYVTDPHHDWSQGIG</sequence>
<accession>A0A0N5BDQ1</accession>
<dbReference type="Proteomes" id="UP000046392">
    <property type="component" value="Unplaced"/>
</dbReference>
<evidence type="ECO:0000313" key="2">
    <source>
        <dbReference type="WBParaSite" id="SPAL_0000413400.1"/>
    </source>
</evidence>
<name>A0A0N5BDQ1_STREA</name>
<protein>
    <submittedName>
        <fullName evidence="2">DUF362 domain-containing protein</fullName>
    </submittedName>
</protein>
<dbReference type="WBParaSite" id="SPAL_0000413400.1">
    <property type="protein sequence ID" value="SPAL_0000413400.1"/>
    <property type="gene ID" value="SPAL_0000413400"/>
</dbReference>